<dbReference type="SUPFAM" id="SSF56219">
    <property type="entry name" value="DNase I-like"/>
    <property type="match status" value="1"/>
</dbReference>
<dbReference type="AlphaFoldDB" id="A0AAV2I7I3"/>
<reference evidence="1 2" key="1">
    <citation type="submission" date="2024-04" db="EMBL/GenBank/DDBJ databases">
        <authorList>
            <consortium name="Genoscope - CEA"/>
            <person name="William W."/>
        </authorList>
    </citation>
    <scope>NUCLEOTIDE SEQUENCE [LARGE SCALE GENOMIC DNA]</scope>
</reference>
<dbReference type="Proteomes" id="UP001497497">
    <property type="component" value="Unassembled WGS sequence"/>
</dbReference>
<name>A0AAV2I7I3_LYMST</name>
<gene>
    <name evidence="1" type="ORF">GSLYS_00014959001</name>
</gene>
<accession>A0AAV2I7I3</accession>
<dbReference type="EMBL" id="CAXITT010000427">
    <property type="protein sequence ID" value="CAL1541353.1"/>
    <property type="molecule type" value="Genomic_DNA"/>
</dbReference>
<evidence type="ECO:0008006" key="3">
    <source>
        <dbReference type="Google" id="ProtNLM"/>
    </source>
</evidence>
<evidence type="ECO:0000313" key="1">
    <source>
        <dbReference type="EMBL" id="CAL1541353.1"/>
    </source>
</evidence>
<protein>
    <recommendedName>
        <fullName evidence="3">Endonuclease/exonuclease/phosphatase domain-containing protein</fullName>
    </recommendedName>
</protein>
<proteinExistence type="predicted"/>
<keyword evidence="2" id="KW-1185">Reference proteome</keyword>
<organism evidence="1 2">
    <name type="scientific">Lymnaea stagnalis</name>
    <name type="common">Great pond snail</name>
    <name type="synonym">Helix stagnalis</name>
    <dbReference type="NCBI Taxonomy" id="6523"/>
    <lineage>
        <taxon>Eukaryota</taxon>
        <taxon>Metazoa</taxon>
        <taxon>Spiralia</taxon>
        <taxon>Lophotrochozoa</taxon>
        <taxon>Mollusca</taxon>
        <taxon>Gastropoda</taxon>
        <taxon>Heterobranchia</taxon>
        <taxon>Euthyneura</taxon>
        <taxon>Panpulmonata</taxon>
        <taxon>Hygrophila</taxon>
        <taxon>Lymnaeoidea</taxon>
        <taxon>Lymnaeidae</taxon>
        <taxon>Lymnaea</taxon>
    </lineage>
</organism>
<comment type="caution">
    <text evidence="1">The sequence shown here is derived from an EMBL/GenBank/DDBJ whole genome shotgun (WGS) entry which is preliminary data.</text>
</comment>
<evidence type="ECO:0000313" key="2">
    <source>
        <dbReference type="Proteomes" id="UP001497497"/>
    </source>
</evidence>
<sequence length="131" mass="14325">MKAIKRTLKGEKDIIIVGDFNLAADANAFDDMCAEGYKPCISAETFTNISNKNPAGSKNYDNIWINADTRVFTGVSGVVREGLTSLWIPNGWSWGGVVSDHCPVYAQLYCDVDLDSEDVTAKDVKFTLTHG</sequence>
<dbReference type="InterPro" id="IPR036691">
    <property type="entry name" value="Endo/exonu/phosph_ase_sf"/>
</dbReference>
<dbReference type="Gene3D" id="3.60.10.10">
    <property type="entry name" value="Endonuclease/exonuclease/phosphatase"/>
    <property type="match status" value="1"/>
</dbReference>